<comment type="similarity">
    <text evidence="2 12">Belongs to the fatty acid desaturase type 1 family.</text>
</comment>
<dbReference type="AlphaFoldDB" id="A0A1B0D038"/>
<keyword evidence="10" id="KW-0472">Membrane</keyword>
<proteinExistence type="inferred from homology"/>
<comment type="subcellular location">
    <subcellularLocation>
        <location evidence="1">Membrane</location>
        <topology evidence="1">Multi-pass membrane protein</topology>
    </subcellularLocation>
</comment>
<organism evidence="14 15">
    <name type="scientific">Phlebotomus papatasi</name>
    <name type="common">Sandfly</name>
    <dbReference type="NCBI Taxonomy" id="29031"/>
    <lineage>
        <taxon>Eukaryota</taxon>
        <taxon>Metazoa</taxon>
        <taxon>Ecdysozoa</taxon>
        <taxon>Arthropoda</taxon>
        <taxon>Hexapoda</taxon>
        <taxon>Insecta</taxon>
        <taxon>Pterygota</taxon>
        <taxon>Neoptera</taxon>
        <taxon>Endopterygota</taxon>
        <taxon>Diptera</taxon>
        <taxon>Nematocera</taxon>
        <taxon>Psychodoidea</taxon>
        <taxon>Psychodidae</taxon>
        <taxon>Phlebotomus</taxon>
        <taxon>Phlebotomus</taxon>
    </lineage>
</organism>
<dbReference type="InterPro" id="IPR015876">
    <property type="entry name" value="Acyl-CoA_DS"/>
</dbReference>
<keyword evidence="6" id="KW-1133">Transmembrane helix</keyword>
<dbReference type="VEuPathDB" id="VectorBase:PPAPM1_001208"/>
<dbReference type="GO" id="GO:0004768">
    <property type="term" value="F:stearoyl-CoA 9-desaturase activity"/>
    <property type="evidence" value="ECO:0007669"/>
    <property type="project" value="TreeGrafter"/>
</dbReference>
<reference evidence="14" key="1">
    <citation type="submission" date="2022-08" db="UniProtKB">
        <authorList>
            <consortium name="EnsemblMetazoa"/>
        </authorList>
    </citation>
    <scope>IDENTIFICATION</scope>
    <source>
        <strain evidence="14">Israel</strain>
    </source>
</reference>
<evidence type="ECO:0000256" key="5">
    <source>
        <dbReference type="ARBA" id="ARBA00022832"/>
    </source>
</evidence>
<keyword evidence="4 12" id="KW-0812">Transmembrane</keyword>
<evidence type="ECO:0000256" key="6">
    <source>
        <dbReference type="ARBA" id="ARBA00022989"/>
    </source>
</evidence>
<comment type="cofactor">
    <cofactor evidence="12">
        <name>Fe(2+)</name>
        <dbReference type="ChEBI" id="CHEBI:29033"/>
    </cofactor>
</comment>
<evidence type="ECO:0000313" key="15">
    <source>
        <dbReference type="Proteomes" id="UP000092462"/>
    </source>
</evidence>
<keyword evidence="3 12" id="KW-0444">Lipid biosynthesis</keyword>
<dbReference type="VEuPathDB" id="VectorBase:PPAI000710"/>
<dbReference type="EMBL" id="AJVK01009807">
    <property type="status" value="NOT_ANNOTATED_CDS"/>
    <property type="molecule type" value="Genomic_DNA"/>
</dbReference>
<dbReference type="EnsemblMetazoa" id="PPAI000710-RA">
    <property type="protein sequence ID" value="PPAI000710-PA"/>
    <property type="gene ID" value="PPAI000710"/>
</dbReference>
<evidence type="ECO:0000256" key="7">
    <source>
        <dbReference type="ARBA" id="ARBA00023002"/>
    </source>
</evidence>
<evidence type="ECO:0000256" key="8">
    <source>
        <dbReference type="ARBA" id="ARBA00023004"/>
    </source>
</evidence>
<evidence type="ECO:0000256" key="12">
    <source>
        <dbReference type="RuleBase" id="RU000581"/>
    </source>
</evidence>
<name>A0A1B0D038_PHLPP</name>
<keyword evidence="15" id="KW-1185">Reference proteome</keyword>
<dbReference type="PANTHER" id="PTHR11351:SF92">
    <property type="entry name" value="ACYL-COA DESATURASE 2-LIKE PROTEIN"/>
    <property type="match status" value="1"/>
</dbReference>
<keyword evidence="7 12" id="KW-0560">Oxidoreductase</keyword>
<sequence>MGVDALSATRVYCDMEKLDSIEKSTQHIHPEITEDLADSTINSEAINKIIECNKLVNEDEKEAKIKEIGANTPILPSEIGTDFNFKREIVWFNAIGFLLLHIAALIGGLLALLGYAKFYTVVYTAWLVYASGQGVTMGAHRLWAHRAFKANLWLRIFLLFMHTLAGQNCLWVWVRDHRQHHKYSDTDADPHNANRGFFFSHVGWLLSRKHPKVIEYGKKIDMSDLEADPWIMFQKQTMLPVESMFLGMLAAGEGWHNYHHAFPWDYRASELGTPYNLTGYFIDRLAEIGWVWDRKTATPNMVKNRVLRTGDGSHLIYGNELDRRAVKTFQNWWKHPMNPSYTSIYFPQPKTLKSNGYALISDELDKSELDEERLKKENDDLQHKQNNDDALKNFNIAKYIVGKAQLNDGTNDVVNYVNNNIKHSPQIKSTLNISEEHVMERRDTHELRIRLRQPSSIFTHET</sequence>
<evidence type="ECO:0000256" key="9">
    <source>
        <dbReference type="ARBA" id="ARBA00023098"/>
    </source>
</evidence>
<keyword evidence="5" id="KW-0276">Fatty acid metabolism</keyword>
<dbReference type="PRINTS" id="PR00075">
    <property type="entry name" value="FACDDSATRASE"/>
</dbReference>
<evidence type="ECO:0000313" key="14">
    <source>
        <dbReference type="EnsemblMetazoa" id="PPAI000710-PA"/>
    </source>
</evidence>
<evidence type="ECO:0000256" key="1">
    <source>
        <dbReference type="ARBA" id="ARBA00004141"/>
    </source>
</evidence>
<accession>A0A1B0D038</accession>
<dbReference type="InterPro" id="IPR005804">
    <property type="entry name" value="FA_desaturase_dom"/>
</dbReference>
<evidence type="ECO:0000256" key="10">
    <source>
        <dbReference type="ARBA" id="ARBA00023136"/>
    </source>
</evidence>
<protein>
    <recommendedName>
        <fullName evidence="13">Fatty acid desaturase domain-containing protein</fullName>
    </recommendedName>
</protein>
<comment type="domain">
    <text evidence="12">The histidine box domains are involved in binding the catalytic metal ions.</text>
</comment>
<keyword evidence="11 12" id="KW-0275">Fatty acid biosynthesis</keyword>
<dbReference type="PANTHER" id="PTHR11351">
    <property type="entry name" value="ACYL-COA DESATURASE"/>
    <property type="match status" value="1"/>
</dbReference>
<feature type="domain" description="Fatty acid desaturase" evidence="13">
    <location>
        <begin position="123"/>
        <end position="238"/>
    </location>
</feature>
<dbReference type="GO" id="GO:0005506">
    <property type="term" value="F:iron ion binding"/>
    <property type="evidence" value="ECO:0007669"/>
    <property type="project" value="TreeGrafter"/>
</dbReference>
<keyword evidence="9" id="KW-0443">Lipid metabolism</keyword>
<evidence type="ECO:0000256" key="4">
    <source>
        <dbReference type="ARBA" id="ARBA00022692"/>
    </source>
</evidence>
<dbReference type="GO" id="GO:0005789">
    <property type="term" value="C:endoplasmic reticulum membrane"/>
    <property type="evidence" value="ECO:0007669"/>
    <property type="project" value="TreeGrafter"/>
</dbReference>
<evidence type="ECO:0000256" key="3">
    <source>
        <dbReference type="ARBA" id="ARBA00022516"/>
    </source>
</evidence>
<evidence type="ECO:0000259" key="13">
    <source>
        <dbReference type="Pfam" id="PF00487"/>
    </source>
</evidence>
<dbReference type="Proteomes" id="UP000092462">
    <property type="component" value="Unassembled WGS sequence"/>
</dbReference>
<keyword evidence="8" id="KW-0408">Iron</keyword>
<dbReference type="CDD" id="cd03505">
    <property type="entry name" value="Delta9-FADS-like"/>
    <property type="match status" value="1"/>
</dbReference>
<dbReference type="Pfam" id="PF00487">
    <property type="entry name" value="FA_desaturase"/>
    <property type="match status" value="1"/>
</dbReference>
<dbReference type="GO" id="GO:0006636">
    <property type="term" value="P:unsaturated fatty acid biosynthetic process"/>
    <property type="evidence" value="ECO:0007669"/>
    <property type="project" value="TreeGrafter"/>
</dbReference>
<evidence type="ECO:0000256" key="2">
    <source>
        <dbReference type="ARBA" id="ARBA00009295"/>
    </source>
</evidence>
<evidence type="ECO:0000256" key="11">
    <source>
        <dbReference type="ARBA" id="ARBA00023160"/>
    </source>
</evidence>